<dbReference type="GO" id="GO:0052717">
    <property type="term" value="F:tRNA-specific adenosine-34 deaminase activity"/>
    <property type="evidence" value="ECO:0007669"/>
    <property type="project" value="TreeGrafter"/>
</dbReference>
<dbReference type="InterPro" id="IPR001214">
    <property type="entry name" value="SET_dom"/>
</dbReference>
<evidence type="ECO:0000259" key="3">
    <source>
        <dbReference type="PROSITE" id="PS50280"/>
    </source>
</evidence>
<dbReference type="GO" id="GO:0005737">
    <property type="term" value="C:cytoplasm"/>
    <property type="evidence" value="ECO:0007669"/>
    <property type="project" value="TreeGrafter"/>
</dbReference>
<feature type="domain" description="SET" evidence="3">
    <location>
        <begin position="19"/>
        <end position="127"/>
    </location>
</feature>
<accession>A0A0C3ALG2</accession>
<dbReference type="STRING" id="1036808.A0A0C3ALG2"/>
<gene>
    <name evidence="5" type="ORF">SCLCIDRAFT_112074</name>
</gene>
<name>A0A0C3ALG2_9AGAM</name>
<evidence type="ECO:0000313" key="5">
    <source>
        <dbReference type="EMBL" id="KIM65787.1"/>
    </source>
</evidence>
<dbReference type="Gene3D" id="3.40.140.10">
    <property type="entry name" value="Cytidine Deaminase, domain 2"/>
    <property type="match status" value="1"/>
</dbReference>
<dbReference type="Pfam" id="PF00856">
    <property type="entry name" value="SET"/>
    <property type="match status" value="1"/>
</dbReference>
<dbReference type="Proteomes" id="UP000053989">
    <property type="component" value="Unassembled WGS sequence"/>
</dbReference>
<proteinExistence type="inferred from homology"/>
<sequence>MAGCPATANDTDEHILNPQQCHVKHVRGKGRGVFASRAIPARTIIEVSPVLLFAKDEYNAHGRHTLLDHYAFNWRDGRMALPLGLGSLFNHSEYPNVSYSIDTTRDCIVYTSTRTIGPDEELCIFYGHNLWFNPVDVPNESGSTSVTAGSGQELDEWASLAGIQASLPDQGIPTALLAGNMDDDDAIDEDDLPFTWKRLSLDKEEEQINDIELVQAWVVDILDHKHIATMLRQVWLKRSGLETDALSHLKRIRRQGLTSTLLLCTSPHAPTLPGDTALGAPYQVSVPCNPALTQTSLHLKNTYWPTVFTPRRKWEPEKWTRGKLKWACNAIDVLKQECHKAATSDELPIVAFVPSPYANEDDLPQSVVAYDTRTSTCHPLRHAALNAIRKVADFRAAQPTPVRGDATQNQSGSQYLLTGLTLFTTHEPCIMCTMALLHSRMKEIFYMYAMPKTGGCGGVACVPALKGVNHRFTIAIWKNSYEEAGDTVVLPTLDPEIDA</sequence>
<comment type="similarity">
    <text evidence="2">Belongs to the cytidine and deoxycytidylate deaminase family. ADAT3 subfamily.</text>
</comment>
<dbReference type="InterPro" id="IPR002125">
    <property type="entry name" value="CMP_dCMP_dom"/>
</dbReference>
<evidence type="ECO:0000256" key="2">
    <source>
        <dbReference type="ARBA" id="ARBA00038160"/>
    </source>
</evidence>
<organism evidence="5 6">
    <name type="scientific">Scleroderma citrinum Foug A</name>
    <dbReference type="NCBI Taxonomy" id="1036808"/>
    <lineage>
        <taxon>Eukaryota</taxon>
        <taxon>Fungi</taxon>
        <taxon>Dikarya</taxon>
        <taxon>Basidiomycota</taxon>
        <taxon>Agaricomycotina</taxon>
        <taxon>Agaricomycetes</taxon>
        <taxon>Agaricomycetidae</taxon>
        <taxon>Boletales</taxon>
        <taxon>Sclerodermatineae</taxon>
        <taxon>Sclerodermataceae</taxon>
        <taxon>Scleroderma</taxon>
    </lineage>
</organism>
<dbReference type="SUPFAM" id="SSF53927">
    <property type="entry name" value="Cytidine deaminase-like"/>
    <property type="match status" value="1"/>
</dbReference>
<dbReference type="Pfam" id="PF00383">
    <property type="entry name" value="dCMP_cyt_deam_1"/>
    <property type="match status" value="1"/>
</dbReference>
<dbReference type="OrthoDB" id="3180714at2759"/>
<dbReference type="InterPro" id="IPR046341">
    <property type="entry name" value="SET_dom_sf"/>
</dbReference>
<keyword evidence="1" id="KW-0819">tRNA processing</keyword>
<keyword evidence="6" id="KW-1185">Reference proteome</keyword>
<evidence type="ECO:0008006" key="7">
    <source>
        <dbReference type="Google" id="ProtNLM"/>
    </source>
</evidence>
<dbReference type="FunCoup" id="A0A0C3ALG2">
    <property type="interactions" value="374"/>
</dbReference>
<dbReference type="SMART" id="SM00317">
    <property type="entry name" value="SET"/>
    <property type="match status" value="1"/>
</dbReference>
<dbReference type="Gene3D" id="2.170.270.10">
    <property type="entry name" value="SET domain"/>
    <property type="match status" value="1"/>
</dbReference>
<dbReference type="GO" id="GO:0005634">
    <property type="term" value="C:nucleus"/>
    <property type="evidence" value="ECO:0007669"/>
    <property type="project" value="TreeGrafter"/>
</dbReference>
<dbReference type="CDD" id="cd10540">
    <property type="entry name" value="SET_SpSet7-like"/>
    <property type="match status" value="1"/>
</dbReference>
<evidence type="ECO:0000313" key="6">
    <source>
        <dbReference type="Proteomes" id="UP000053989"/>
    </source>
</evidence>
<evidence type="ECO:0000259" key="4">
    <source>
        <dbReference type="PROSITE" id="PS51747"/>
    </source>
</evidence>
<dbReference type="InParanoid" id="A0A0C3ALG2"/>
<reference evidence="6" key="2">
    <citation type="submission" date="2015-01" db="EMBL/GenBank/DDBJ databases">
        <title>Evolutionary Origins and Diversification of the Mycorrhizal Mutualists.</title>
        <authorList>
            <consortium name="DOE Joint Genome Institute"/>
            <consortium name="Mycorrhizal Genomics Consortium"/>
            <person name="Kohler A."/>
            <person name="Kuo A."/>
            <person name="Nagy L.G."/>
            <person name="Floudas D."/>
            <person name="Copeland A."/>
            <person name="Barry K.W."/>
            <person name="Cichocki N."/>
            <person name="Veneault-Fourrey C."/>
            <person name="LaButti K."/>
            <person name="Lindquist E.A."/>
            <person name="Lipzen A."/>
            <person name="Lundell T."/>
            <person name="Morin E."/>
            <person name="Murat C."/>
            <person name="Riley R."/>
            <person name="Ohm R."/>
            <person name="Sun H."/>
            <person name="Tunlid A."/>
            <person name="Henrissat B."/>
            <person name="Grigoriev I.V."/>
            <person name="Hibbett D.S."/>
            <person name="Martin F."/>
        </authorList>
    </citation>
    <scope>NUCLEOTIDE SEQUENCE [LARGE SCALE GENOMIC DNA]</scope>
    <source>
        <strain evidence="6">Foug A</strain>
    </source>
</reference>
<dbReference type="AlphaFoldDB" id="A0A0C3ALG2"/>
<dbReference type="PROSITE" id="PS50280">
    <property type="entry name" value="SET"/>
    <property type="match status" value="1"/>
</dbReference>
<reference evidence="5 6" key="1">
    <citation type="submission" date="2014-04" db="EMBL/GenBank/DDBJ databases">
        <authorList>
            <consortium name="DOE Joint Genome Institute"/>
            <person name="Kuo A."/>
            <person name="Kohler A."/>
            <person name="Nagy L.G."/>
            <person name="Floudas D."/>
            <person name="Copeland A."/>
            <person name="Barry K.W."/>
            <person name="Cichocki N."/>
            <person name="Veneault-Fourrey C."/>
            <person name="LaButti K."/>
            <person name="Lindquist E.A."/>
            <person name="Lipzen A."/>
            <person name="Lundell T."/>
            <person name="Morin E."/>
            <person name="Murat C."/>
            <person name="Sun H."/>
            <person name="Tunlid A."/>
            <person name="Henrissat B."/>
            <person name="Grigoriev I.V."/>
            <person name="Hibbett D.S."/>
            <person name="Martin F."/>
            <person name="Nordberg H.P."/>
            <person name="Cantor M.N."/>
            <person name="Hua S.X."/>
        </authorList>
    </citation>
    <scope>NUCLEOTIDE SEQUENCE [LARGE SCALE GENOMIC DNA]</scope>
    <source>
        <strain evidence="5 6">Foug A</strain>
    </source>
</reference>
<dbReference type="HOGENOM" id="CLU_013817_0_1_1"/>
<dbReference type="PANTHER" id="PTHR11079">
    <property type="entry name" value="CYTOSINE DEAMINASE FAMILY MEMBER"/>
    <property type="match status" value="1"/>
</dbReference>
<protein>
    <recommendedName>
        <fullName evidence="7">SET domain-containing protein</fullName>
    </recommendedName>
</protein>
<dbReference type="GO" id="GO:0008033">
    <property type="term" value="P:tRNA processing"/>
    <property type="evidence" value="ECO:0007669"/>
    <property type="project" value="UniProtKB-KW"/>
</dbReference>
<dbReference type="PANTHER" id="PTHR11079:SF156">
    <property type="entry name" value="INACTIVE TRNA-SPECIFIC ADENOSINE DEAMINASE-LIKE PROTEIN 3-RELATED"/>
    <property type="match status" value="1"/>
</dbReference>
<dbReference type="PROSITE" id="PS51747">
    <property type="entry name" value="CYT_DCMP_DEAMINASES_2"/>
    <property type="match status" value="1"/>
</dbReference>
<feature type="domain" description="CMP/dCMP-type deaminase" evidence="4">
    <location>
        <begin position="337"/>
        <end position="458"/>
    </location>
</feature>
<dbReference type="SUPFAM" id="SSF82199">
    <property type="entry name" value="SET domain"/>
    <property type="match status" value="1"/>
</dbReference>
<dbReference type="InterPro" id="IPR016193">
    <property type="entry name" value="Cytidine_deaminase-like"/>
</dbReference>
<evidence type="ECO:0000256" key="1">
    <source>
        <dbReference type="ARBA" id="ARBA00022694"/>
    </source>
</evidence>
<dbReference type="EMBL" id="KN822020">
    <property type="protein sequence ID" value="KIM65787.1"/>
    <property type="molecule type" value="Genomic_DNA"/>
</dbReference>